<dbReference type="EMBL" id="AYKH01000023">
    <property type="protein sequence ID" value="ROO26205.1"/>
    <property type="molecule type" value="Genomic_DNA"/>
</dbReference>
<feature type="signal peptide" evidence="1">
    <location>
        <begin position="1"/>
        <end position="27"/>
    </location>
</feature>
<protein>
    <recommendedName>
        <fullName evidence="4">Isoquinoline 1-oxidoreductase subunit</fullName>
    </recommendedName>
</protein>
<dbReference type="Proteomes" id="UP000283993">
    <property type="component" value="Unassembled WGS sequence"/>
</dbReference>
<dbReference type="AlphaFoldDB" id="A0A423PKS9"/>
<name>A0A423PKS9_9GAMM</name>
<dbReference type="SUPFAM" id="SSF48695">
    <property type="entry name" value="Multiheme cytochromes"/>
    <property type="match status" value="1"/>
</dbReference>
<evidence type="ECO:0000256" key="1">
    <source>
        <dbReference type="SAM" id="SignalP"/>
    </source>
</evidence>
<dbReference type="InterPro" id="IPR036280">
    <property type="entry name" value="Multihaem_cyt_sf"/>
</dbReference>
<feature type="chain" id="PRO_5019098805" description="Isoquinoline 1-oxidoreductase subunit" evidence="1">
    <location>
        <begin position="28"/>
        <end position="209"/>
    </location>
</feature>
<keyword evidence="3" id="KW-1185">Reference proteome</keyword>
<evidence type="ECO:0008006" key="4">
    <source>
        <dbReference type="Google" id="ProtNLM"/>
    </source>
</evidence>
<organism evidence="2 3">
    <name type="scientific">Salinisphaera orenii MK-B5</name>
    <dbReference type="NCBI Taxonomy" id="856730"/>
    <lineage>
        <taxon>Bacteria</taxon>
        <taxon>Pseudomonadati</taxon>
        <taxon>Pseudomonadota</taxon>
        <taxon>Gammaproteobacteria</taxon>
        <taxon>Salinisphaerales</taxon>
        <taxon>Salinisphaeraceae</taxon>
        <taxon>Salinisphaera</taxon>
    </lineage>
</organism>
<keyword evidence="1" id="KW-0732">Signal</keyword>
<proteinExistence type="predicted"/>
<reference evidence="2 3" key="1">
    <citation type="submission" date="2013-10" db="EMBL/GenBank/DDBJ databases">
        <title>Salinisphaera orenii MK-B5 Genome Sequencing.</title>
        <authorList>
            <person name="Lai Q."/>
            <person name="Li C."/>
            <person name="Shao Z."/>
        </authorList>
    </citation>
    <scope>NUCLEOTIDE SEQUENCE [LARGE SCALE GENOMIC DNA]</scope>
    <source>
        <strain evidence="2 3">MK-B5</strain>
    </source>
</reference>
<comment type="caution">
    <text evidence="2">The sequence shown here is derived from an EMBL/GenBank/DDBJ whole genome shotgun (WGS) entry which is preliminary data.</text>
</comment>
<sequence>MPAVVNIVRTASLAAVLGVALLGNAQATEIDADQQLKGPEAFEHIEDETERSRAMFKEAGKVIQHPRCVNCHPVSDTPRQGMDMRPHEPPVVRGPDNHGAPGMVCSTCHQPENVDSAGNGVPGNPNWHLAPRSMAWYGKSLAEICTQIKDQDRNGGMDMDELIHHMAEDSLVGWGWNPGGDRTPVPGTQEKFGELFAAWAHSGAHCPAE</sequence>
<evidence type="ECO:0000313" key="2">
    <source>
        <dbReference type="EMBL" id="ROO26205.1"/>
    </source>
</evidence>
<accession>A0A423PKS9</accession>
<gene>
    <name evidence="2" type="ORF">SAOR_10910</name>
</gene>
<evidence type="ECO:0000313" key="3">
    <source>
        <dbReference type="Proteomes" id="UP000283993"/>
    </source>
</evidence>